<protein>
    <submittedName>
        <fullName evidence="2">Acetylxylan esterase</fullName>
    </submittedName>
</protein>
<evidence type="ECO:0000313" key="3">
    <source>
        <dbReference type="Proteomes" id="UP001597419"/>
    </source>
</evidence>
<dbReference type="EMBL" id="JBHUKU010000007">
    <property type="protein sequence ID" value="MFD2460010.1"/>
    <property type="molecule type" value="Genomic_DNA"/>
</dbReference>
<dbReference type="SUPFAM" id="SSF53474">
    <property type="entry name" value="alpha/beta-Hydrolases"/>
    <property type="match status" value="1"/>
</dbReference>
<dbReference type="PANTHER" id="PTHR40111">
    <property type="entry name" value="CEPHALOSPORIN-C DEACETYLASE"/>
    <property type="match status" value="1"/>
</dbReference>
<feature type="domain" description="Acetyl xylan esterase" evidence="1">
    <location>
        <begin position="3"/>
        <end position="231"/>
    </location>
</feature>
<dbReference type="Proteomes" id="UP001597419">
    <property type="component" value="Unassembled WGS sequence"/>
</dbReference>
<accession>A0ABW5GH33</accession>
<dbReference type="PANTHER" id="PTHR40111:SF1">
    <property type="entry name" value="CEPHALOSPORIN-C DEACETYLASE"/>
    <property type="match status" value="1"/>
</dbReference>
<organism evidence="2 3">
    <name type="scientific">Amycolatopsis samaneae</name>
    <dbReference type="NCBI Taxonomy" id="664691"/>
    <lineage>
        <taxon>Bacteria</taxon>
        <taxon>Bacillati</taxon>
        <taxon>Actinomycetota</taxon>
        <taxon>Actinomycetes</taxon>
        <taxon>Pseudonocardiales</taxon>
        <taxon>Pseudonocardiaceae</taxon>
        <taxon>Amycolatopsis</taxon>
    </lineage>
</organism>
<dbReference type="Pfam" id="PF05448">
    <property type="entry name" value="AXE1"/>
    <property type="match status" value="1"/>
</dbReference>
<dbReference type="InterPro" id="IPR008391">
    <property type="entry name" value="AXE1_dom"/>
</dbReference>
<comment type="caution">
    <text evidence="2">The sequence shown here is derived from an EMBL/GenBank/DDBJ whole genome shotgun (WGS) entry which is preliminary data.</text>
</comment>
<keyword evidence="3" id="KW-1185">Reference proteome</keyword>
<reference evidence="3" key="1">
    <citation type="journal article" date="2019" name="Int. J. Syst. Evol. Microbiol.">
        <title>The Global Catalogue of Microorganisms (GCM) 10K type strain sequencing project: providing services to taxonomists for standard genome sequencing and annotation.</title>
        <authorList>
            <consortium name="The Broad Institute Genomics Platform"/>
            <consortium name="The Broad Institute Genome Sequencing Center for Infectious Disease"/>
            <person name="Wu L."/>
            <person name="Ma J."/>
        </authorList>
    </citation>
    <scope>NUCLEOTIDE SEQUENCE [LARGE SCALE GENOMIC DNA]</scope>
    <source>
        <strain evidence="3">CGMCC 4.7643</strain>
    </source>
</reference>
<proteinExistence type="predicted"/>
<dbReference type="InterPro" id="IPR039069">
    <property type="entry name" value="CE7"/>
</dbReference>
<dbReference type="RefSeq" id="WP_345402512.1">
    <property type="nucleotide sequence ID" value="NZ_BAABHG010000014.1"/>
</dbReference>
<name>A0ABW5GH33_9PSEU</name>
<sequence length="286" mass="31417">MTFDDYWAALDAELAAVPARPTLTPVPARSTEDYSGYEVRLTGLGGHRLFGYFSVPAGPGPFPGLLELPRHGSVNNPPHHVERLRYVVFTLMHRGQRRADEPFAAAYPGLFALGVTDPATYVYRAVVADCLRGAEFLLGRPERDRERAGVVGDDLALLTAARRPGFTAVQVTGPLLHNAMRLRHTTGEYPLEELNDHLRRHPGDEERVLGTLAYFEPARHAAAITAPTLVALPGVPPRPWTDELLGALGEQLDTYQRTDEDAIDTRALDAWLAGRLGVEPKARFVS</sequence>
<gene>
    <name evidence="2" type="ORF">ACFSYJ_15465</name>
</gene>
<evidence type="ECO:0000259" key="1">
    <source>
        <dbReference type="Pfam" id="PF05448"/>
    </source>
</evidence>
<evidence type="ECO:0000313" key="2">
    <source>
        <dbReference type="EMBL" id="MFD2460010.1"/>
    </source>
</evidence>
<dbReference type="Gene3D" id="3.40.50.1820">
    <property type="entry name" value="alpha/beta hydrolase"/>
    <property type="match status" value="1"/>
</dbReference>
<dbReference type="InterPro" id="IPR029058">
    <property type="entry name" value="AB_hydrolase_fold"/>
</dbReference>